<protein>
    <recommendedName>
        <fullName evidence="6">nicotinamidase</fullName>
        <ecNumber evidence="6">3.5.1.19</ecNumber>
    </recommendedName>
    <alternativeName>
        <fullName evidence="7">Nicotinamide deamidase</fullName>
    </alternativeName>
</protein>
<comment type="pathway">
    <text evidence="5">Cofactor biosynthesis; nicotinate biosynthesis; nicotinate from nicotinamide: step 1/1.</text>
</comment>
<proteinExistence type="inferred from homology"/>
<comment type="similarity">
    <text evidence="1">Belongs to the isochorismatase family.</text>
</comment>
<organism evidence="9 10">
    <name type="scientific">Hominimerdicola aceti</name>
    <dbReference type="NCBI Taxonomy" id="2981726"/>
    <lineage>
        <taxon>Bacteria</taxon>
        <taxon>Bacillati</taxon>
        <taxon>Bacillota</taxon>
        <taxon>Clostridia</taxon>
        <taxon>Eubacteriales</taxon>
        <taxon>Oscillospiraceae</taxon>
        <taxon>Hominimerdicola</taxon>
    </lineage>
</organism>
<dbReference type="Gene3D" id="3.40.50.850">
    <property type="entry name" value="Isochorismatase-like"/>
    <property type="match status" value="1"/>
</dbReference>
<evidence type="ECO:0000259" key="8">
    <source>
        <dbReference type="Pfam" id="PF00857"/>
    </source>
</evidence>
<dbReference type="Pfam" id="PF00857">
    <property type="entry name" value="Isochorismatase"/>
    <property type="match status" value="1"/>
</dbReference>
<evidence type="ECO:0000256" key="2">
    <source>
        <dbReference type="ARBA" id="ARBA00022642"/>
    </source>
</evidence>
<reference evidence="9 10" key="1">
    <citation type="journal article" date="2021" name="ISME Commun">
        <title>Automated analysis of genomic sequences facilitates high-throughput and comprehensive description of bacteria.</title>
        <authorList>
            <person name="Hitch T.C.A."/>
        </authorList>
    </citation>
    <scope>NUCLEOTIDE SEQUENCE [LARGE SCALE GENOMIC DNA]</scope>
    <source>
        <strain evidence="9 10">Sanger_31</strain>
    </source>
</reference>
<keyword evidence="2" id="KW-0662">Pyridine nucleotide biosynthesis</keyword>
<dbReference type="SUPFAM" id="SSF52499">
    <property type="entry name" value="Isochorismatase-like hydrolases"/>
    <property type="match status" value="1"/>
</dbReference>
<dbReference type="InterPro" id="IPR052347">
    <property type="entry name" value="Isochorismatase_Nicotinamidase"/>
</dbReference>
<dbReference type="EC" id="3.5.1.19" evidence="6"/>
<name>A0AAE3LHH9_9FIRM</name>
<dbReference type="PANTHER" id="PTHR11080">
    <property type="entry name" value="PYRAZINAMIDASE/NICOTINAMIDASE"/>
    <property type="match status" value="1"/>
</dbReference>
<sequence length="176" mass="19076">MRYLIVVDMQNDFVTGSLGSKMAEMIVPAVCEKIRSYKAQGSTVFMTLDTHFKDYLETPEGKKLPVEHCIKGTEGWQPEAQVAEAIGGSAEVYEKNTFGSAELAQHLAEITKAGDEIELCGLCTDICVVSNALLIKAFCPECEVIVDANACAGVTEESHKAALVTMASCQCRIDNF</sequence>
<keyword evidence="4 9" id="KW-0378">Hydrolase</keyword>
<dbReference type="Proteomes" id="UP001208131">
    <property type="component" value="Unassembled WGS sequence"/>
</dbReference>
<evidence type="ECO:0000256" key="3">
    <source>
        <dbReference type="ARBA" id="ARBA00022723"/>
    </source>
</evidence>
<evidence type="ECO:0000256" key="5">
    <source>
        <dbReference type="ARBA" id="ARBA00037900"/>
    </source>
</evidence>
<evidence type="ECO:0000256" key="7">
    <source>
        <dbReference type="ARBA" id="ARBA00043224"/>
    </source>
</evidence>
<dbReference type="InterPro" id="IPR036380">
    <property type="entry name" value="Isochorismatase-like_sf"/>
</dbReference>
<feature type="domain" description="Isochorismatase-like" evidence="8">
    <location>
        <begin position="4"/>
        <end position="169"/>
    </location>
</feature>
<evidence type="ECO:0000256" key="1">
    <source>
        <dbReference type="ARBA" id="ARBA00006336"/>
    </source>
</evidence>
<comment type="caution">
    <text evidence="9">The sequence shown here is derived from an EMBL/GenBank/DDBJ whole genome shotgun (WGS) entry which is preliminary data.</text>
</comment>
<dbReference type="InterPro" id="IPR000868">
    <property type="entry name" value="Isochorismatase-like_dom"/>
</dbReference>
<evidence type="ECO:0000313" key="9">
    <source>
        <dbReference type="EMBL" id="MCU6705555.1"/>
    </source>
</evidence>
<dbReference type="GO" id="GO:0019363">
    <property type="term" value="P:pyridine nucleotide biosynthetic process"/>
    <property type="evidence" value="ECO:0007669"/>
    <property type="project" value="UniProtKB-KW"/>
</dbReference>
<dbReference type="PANTHER" id="PTHR11080:SF2">
    <property type="entry name" value="LD05707P"/>
    <property type="match status" value="1"/>
</dbReference>
<dbReference type="GO" id="GO:0008936">
    <property type="term" value="F:nicotinamidase activity"/>
    <property type="evidence" value="ECO:0007669"/>
    <property type="project" value="UniProtKB-EC"/>
</dbReference>
<evidence type="ECO:0000313" key="10">
    <source>
        <dbReference type="Proteomes" id="UP001208131"/>
    </source>
</evidence>
<gene>
    <name evidence="9" type="ORF">OCV57_06400</name>
</gene>
<dbReference type="AlphaFoldDB" id="A0AAE3LHH9"/>
<dbReference type="GO" id="GO:0046872">
    <property type="term" value="F:metal ion binding"/>
    <property type="evidence" value="ECO:0007669"/>
    <property type="project" value="UniProtKB-KW"/>
</dbReference>
<dbReference type="CDD" id="cd00431">
    <property type="entry name" value="cysteine_hydrolases"/>
    <property type="match status" value="1"/>
</dbReference>
<evidence type="ECO:0000256" key="6">
    <source>
        <dbReference type="ARBA" id="ARBA00039017"/>
    </source>
</evidence>
<keyword evidence="3" id="KW-0479">Metal-binding</keyword>
<evidence type="ECO:0000256" key="4">
    <source>
        <dbReference type="ARBA" id="ARBA00022801"/>
    </source>
</evidence>
<accession>A0AAE3LHH9</accession>
<keyword evidence="10" id="KW-1185">Reference proteome</keyword>
<dbReference type="EMBL" id="JAOQJZ010000005">
    <property type="protein sequence ID" value="MCU6705555.1"/>
    <property type="molecule type" value="Genomic_DNA"/>
</dbReference>
<dbReference type="RefSeq" id="WP_267300866.1">
    <property type="nucleotide sequence ID" value="NZ_JAOQJZ010000005.1"/>
</dbReference>